<accession>A0ABS6JUL0</accession>
<sequence length="137" mass="15066">MKRFIILLFLTVIPLALLGCSEDTASANDSERTSTEIVLKDEDGNILATTEDFIPGSAEVTFEAGIRFLAIEAEFTDPKKLEQITKDNLNESIDFYFGEELLASPFVTKEITNGVVVIDGGFSEELAEELVEAINNQ</sequence>
<dbReference type="PROSITE" id="PS51257">
    <property type="entry name" value="PROKAR_LIPOPROTEIN"/>
    <property type="match status" value="1"/>
</dbReference>
<dbReference type="RefSeq" id="WP_140354991.1">
    <property type="nucleotide sequence ID" value="NZ_JAHQCR010000044.1"/>
</dbReference>
<gene>
    <name evidence="2" type="ORF">KS407_10035</name>
</gene>
<feature type="signal peptide" evidence="1">
    <location>
        <begin position="1"/>
        <end position="25"/>
    </location>
</feature>
<evidence type="ECO:0000256" key="1">
    <source>
        <dbReference type="SAM" id="SignalP"/>
    </source>
</evidence>
<dbReference type="Gene3D" id="3.30.1360.200">
    <property type="match status" value="1"/>
</dbReference>
<keyword evidence="3" id="KW-1185">Reference proteome</keyword>
<name>A0ABS6JUL0_9BACI</name>
<evidence type="ECO:0000313" key="3">
    <source>
        <dbReference type="Proteomes" id="UP000790580"/>
    </source>
</evidence>
<dbReference type="Proteomes" id="UP000790580">
    <property type="component" value="Unassembled WGS sequence"/>
</dbReference>
<comment type="caution">
    <text evidence="2">The sequence shown here is derived from an EMBL/GenBank/DDBJ whole genome shotgun (WGS) entry which is preliminary data.</text>
</comment>
<reference evidence="2 3" key="1">
    <citation type="submission" date="2021-06" db="EMBL/GenBank/DDBJ databases">
        <title>Bacillus sp. RD4P76, an endophyte from a halophyte.</title>
        <authorList>
            <person name="Sun J.-Q."/>
        </authorList>
    </citation>
    <scope>NUCLEOTIDE SEQUENCE [LARGE SCALE GENOMIC DNA]</scope>
    <source>
        <strain evidence="2 3">JCM 17098</strain>
    </source>
</reference>
<evidence type="ECO:0008006" key="4">
    <source>
        <dbReference type="Google" id="ProtNLM"/>
    </source>
</evidence>
<feature type="chain" id="PRO_5045993404" description="Preprotein translocase subunit SecD" evidence="1">
    <location>
        <begin position="26"/>
        <end position="137"/>
    </location>
</feature>
<keyword evidence="1" id="KW-0732">Signal</keyword>
<organism evidence="2 3">
    <name type="scientific">Evansella alkalicola</name>
    <dbReference type="NCBI Taxonomy" id="745819"/>
    <lineage>
        <taxon>Bacteria</taxon>
        <taxon>Bacillati</taxon>
        <taxon>Bacillota</taxon>
        <taxon>Bacilli</taxon>
        <taxon>Bacillales</taxon>
        <taxon>Bacillaceae</taxon>
        <taxon>Evansella</taxon>
    </lineage>
</organism>
<evidence type="ECO:0000313" key="2">
    <source>
        <dbReference type="EMBL" id="MBU9721771.1"/>
    </source>
</evidence>
<dbReference type="EMBL" id="JAHQCR010000044">
    <property type="protein sequence ID" value="MBU9721771.1"/>
    <property type="molecule type" value="Genomic_DNA"/>
</dbReference>
<protein>
    <recommendedName>
        <fullName evidence="4">Preprotein translocase subunit SecD</fullName>
    </recommendedName>
</protein>
<proteinExistence type="predicted"/>